<feature type="transmembrane region" description="Helical" evidence="8">
    <location>
        <begin position="326"/>
        <end position="355"/>
    </location>
</feature>
<feature type="region of interest" description="Disordered" evidence="7">
    <location>
        <begin position="1"/>
        <end position="23"/>
    </location>
</feature>
<dbReference type="GO" id="GO:0022857">
    <property type="term" value="F:transmembrane transporter activity"/>
    <property type="evidence" value="ECO:0007669"/>
    <property type="project" value="InterPro"/>
</dbReference>
<feature type="transmembrane region" description="Helical" evidence="8">
    <location>
        <begin position="297"/>
        <end position="320"/>
    </location>
</feature>
<evidence type="ECO:0000256" key="5">
    <source>
        <dbReference type="ARBA" id="ARBA00022989"/>
    </source>
</evidence>
<dbReference type="SUPFAM" id="SSF103473">
    <property type="entry name" value="MFS general substrate transporter"/>
    <property type="match status" value="1"/>
</dbReference>
<comment type="subcellular location">
    <subcellularLocation>
        <location evidence="1">Cell membrane</location>
        <topology evidence="1">Multi-pass membrane protein</topology>
    </subcellularLocation>
</comment>
<evidence type="ECO:0000256" key="6">
    <source>
        <dbReference type="ARBA" id="ARBA00023136"/>
    </source>
</evidence>
<dbReference type="GO" id="GO:0005886">
    <property type="term" value="C:plasma membrane"/>
    <property type="evidence" value="ECO:0007669"/>
    <property type="project" value="UniProtKB-SubCell"/>
</dbReference>
<organism evidence="9 10">
    <name type="scientific">Amycolatopsis arida</name>
    <dbReference type="NCBI Taxonomy" id="587909"/>
    <lineage>
        <taxon>Bacteria</taxon>
        <taxon>Bacillati</taxon>
        <taxon>Actinomycetota</taxon>
        <taxon>Actinomycetes</taxon>
        <taxon>Pseudonocardiales</taxon>
        <taxon>Pseudonocardiaceae</taxon>
        <taxon>Amycolatopsis</taxon>
    </lineage>
</organism>
<feature type="transmembrane region" description="Helical" evidence="8">
    <location>
        <begin position="394"/>
        <end position="417"/>
    </location>
</feature>
<proteinExistence type="predicted"/>
<dbReference type="STRING" id="587909.SAMN05421810_102555"/>
<feature type="transmembrane region" description="Helical" evidence="8">
    <location>
        <begin position="232"/>
        <end position="250"/>
    </location>
</feature>
<evidence type="ECO:0000313" key="10">
    <source>
        <dbReference type="Proteomes" id="UP000198727"/>
    </source>
</evidence>
<keyword evidence="4 8" id="KW-0812">Transmembrane</keyword>
<dbReference type="InterPro" id="IPR011701">
    <property type="entry name" value="MFS"/>
</dbReference>
<feature type="transmembrane region" description="Helical" evidence="8">
    <location>
        <begin position="111"/>
        <end position="133"/>
    </location>
</feature>
<feature type="transmembrane region" description="Helical" evidence="8">
    <location>
        <begin position="266"/>
        <end position="285"/>
    </location>
</feature>
<accession>A0A1I5Q952</accession>
<dbReference type="EMBL" id="FOWW01000002">
    <property type="protein sequence ID" value="SFP42795.1"/>
    <property type="molecule type" value="Genomic_DNA"/>
</dbReference>
<keyword evidence="3" id="KW-1003">Cell membrane</keyword>
<evidence type="ECO:0000256" key="4">
    <source>
        <dbReference type="ARBA" id="ARBA00022692"/>
    </source>
</evidence>
<keyword evidence="5 8" id="KW-1133">Transmembrane helix</keyword>
<dbReference type="PANTHER" id="PTHR23517">
    <property type="entry name" value="RESISTANCE PROTEIN MDTM, PUTATIVE-RELATED-RELATED"/>
    <property type="match status" value="1"/>
</dbReference>
<feature type="transmembrane region" description="Helical" evidence="8">
    <location>
        <begin position="36"/>
        <end position="57"/>
    </location>
</feature>
<evidence type="ECO:0000256" key="8">
    <source>
        <dbReference type="SAM" id="Phobius"/>
    </source>
</evidence>
<evidence type="ECO:0000256" key="1">
    <source>
        <dbReference type="ARBA" id="ARBA00004651"/>
    </source>
</evidence>
<dbReference type="Gene3D" id="1.20.1250.20">
    <property type="entry name" value="MFS general substrate transporter like domains"/>
    <property type="match status" value="1"/>
</dbReference>
<evidence type="ECO:0000256" key="3">
    <source>
        <dbReference type="ARBA" id="ARBA00022475"/>
    </source>
</evidence>
<gene>
    <name evidence="9" type="ORF">SAMN05421810_102555</name>
</gene>
<feature type="transmembrane region" description="Helical" evidence="8">
    <location>
        <begin position="163"/>
        <end position="182"/>
    </location>
</feature>
<feature type="transmembrane region" description="Helical" evidence="8">
    <location>
        <begin position="367"/>
        <end position="388"/>
    </location>
</feature>
<feature type="transmembrane region" description="Helical" evidence="8">
    <location>
        <begin position="188"/>
        <end position="211"/>
    </location>
</feature>
<dbReference type="InterPro" id="IPR036259">
    <property type="entry name" value="MFS_trans_sf"/>
</dbReference>
<keyword evidence="2" id="KW-0813">Transport</keyword>
<keyword evidence="6 8" id="KW-0472">Membrane</keyword>
<evidence type="ECO:0000256" key="2">
    <source>
        <dbReference type="ARBA" id="ARBA00022448"/>
    </source>
</evidence>
<evidence type="ECO:0000256" key="7">
    <source>
        <dbReference type="SAM" id="MobiDB-lite"/>
    </source>
</evidence>
<reference evidence="10" key="1">
    <citation type="submission" date="2016-10" db="EMBL/GenBank/DDBJ databases">
        <authorList>
            <person name="Varghese N."/>
            <person name="Submissions S."/>
        </authorList>
    </citation>
    <scope>NUCLEOTIDE SEQUENCE [LARGE SCALE GENOMIC DNA]</scope>
    <source>
        <strain evidence="10">CGMCC 4.5579</strain>
    </source>
</reference>
<name>A0A1I5Q952_9PSEU</name>
<evidence type="ECO:0000313" key="9">
    <source>
        <dbReference type="EMBL" id="SFP42795.1"/>
    </source>
</evidence>
<sequence length="427" mass="45075">MDTNVAEEAPRPLPTRPPRRPGWTTTEWWNQPVGPIYLVGLVLSLGRGAWFTCWAMFFIRSVGLSTAEFGIGVTAAGIVGMIVGGPLGYLADRIGAREVLVGLGVIQGAAILSYTVVHDFWLILLATCIMTAAERSAPGIRIAVISGLTTGEDRMTSISTARVFTQVGVVVGALVGGFVLSLDTRAGYLILLGVYGGLHILCAMLLALRLPHVESLADRRVKRRALVLRDRPFLVLTGLHGVLALSWGMIDPGVPLWISHHTHAPLWIWAVVVGISATGTVLFQNRVSRRGATVPGAARLGLWSGLALAAACLVFAGSYHGSGATVITVLVVATMVYLVGELLFVASGFGLSVGLTPENAHGEYQGTFGIGQATAMMLAPGIMTVLLVEWAVVGWFVLAGLYIAGGVGTYFAGRWALAGRAAGRERV</sequence>
<keyword evidence="10" id="KW-1185">Reference proteome</keyword>
<dbReference type="Pfam" id="PF07690">
    <property type="entry name" value="MFS_1"/>
    <property type="match status" value="1"/>
</dbReference>
<protein>
    <submittedName>
        <fullName evidence="9">Predicted arabinose efflux permease, MFS family</fullName>
    </submittedName>
</protein>
<dbReference type="PANTHER" id="PTHR23517:SF2">
    <property type="entry name" value="MULTIDRUG RESISTANCE PROTEIN MDTH"/>
    <property type="match status" value="1"/>
</dbReference>
<dbReference type="InterPro" id="IPR050171">
    <property type="entry name" value="MFS_Transporters"/>
</dbReference>
<feature type="transmembrane region" description="Helical" evidence="8">
    <location>
        <begin position="69"/>
        <end position="91"/>
    </location>
</feature>
<dbReference type="AlphaFoldDB" id="A0A1I5Q952"/>
<dbReference type="Proteomes" id="UP000198727">
    <property type="component" value="Unassembled WGS sequence"/>
</dbReference>